<keyword evidence="4 5" id="KW-0720">Serine protease</keyword>
<evidence type="ECO:0000256" key="1">
    <source>
        <dbReference type="ARBA" id="ARBA00011073"/>
    </source>
</evidence>
<evidence type="ECO:0000313" key="9">
    <source>
        <dbReference type="WBParaSite" id="PSU_v2.g3113.t1"/>
    </source>
</evidence>
<dbReference type="PRINTS" id="PR00723">
    <property type="entry name" value="SUBTILISIN"/>
</dbReference>
<evidence type="ECO:0000256" key="5">
    <source>
        <dbReference type="PROSITE-ProRule" id="PRU01240"/>
    </source>
</evidence>
<feature type="domain" description="Tripeptidyl-peptidase II first Ig-like" evidence="7">
    <location>
        <begin position="531"/>
        <end position="645"/>
    </location>
</feature>
<dbReference type="GO" id="GO:0008240">
    <property type="term" value="F:tripeptidyl-peptidase activity"/>
    <property type="evidence" value="ECO:0007669"/>
    <property type="project" value="TreeGrafter"/>
</dbReference>
<reference evidence="9" key="1">
    <citation type="submission" date="2022-11" db="UniProtKB">
        <authorList>
            <consortium name="WormBaseParasite"/>
        </authorList>
    </citation>
    <scope>IDENTIFICATION</scope>
</reference>
<dbReference type="WBParaSite" id="PSU_v2.g3113.t1">
    <property type="protein sequence ID" value="PSU_v2.g3113.t1"/>
    <property type="gene ID" value="PSU_v2.g3113"/>
</dbReference>
<feature type="active site" description="Charge relay system" evidence="5">
    <location>
        <position position="270"/>
    </location>
</feature>
<dbReference type="PANTHER" id="PTHR43806">
    <property type="entry name" value="PEPTIDASE S8"/>
    <property type="match status" value="1"/>
</dbReference>
<keyword evidence="2 5" id="KW-0645">Protease</keyword>
<feature type="domain" description="Peptidase S8/S53" evidence="6">
    <location>
        <begin position="40"/>
        <end position="497"/>
    </location>
</feature>
<dbReference type="GO" id="GO:0005829">
    <property type="term" value="C:cytosol"/>
    <property type="evidence" value="ECO:0007669"/>
    <property type="project" value="TreeGrafter"/>
</dbReference>
<evidence type="ECO:0000256" key="3">
    <source>
        <dbReference type="ARBA" id="ARBA00022801"/>
    </source>
</evidence>
<dbReference type="InterPro" id="IPR048383">
    <property type="entry name" value="TPPII_Ig-like-1"/>
</dbReference>
<dbReference type="PROSITE" id="PS00138">
    <property type="entry name" value="SUBTILASE_SER"/>
    <property type="match status" value="1"/>
</dbReference>
<dbReference type="InterPro" id="IPR036852">
    <property type="entry name" value="Peptidase_S8/S53_dom_sf"/>
</dbReference>
<organism evidence="8 9">
    <name type="scientific">Panagrolaimus superbus</name>
    <dbReference type="NCBI Taxonomy" id="310955"/>
    <lineage>
        <taxon>Eukaryota</taxon>
        <taxon>Metazoa</taxon>
        <taxon>Ecdysozoa</taxon>
        <taxon>Nematoda</taxon>
        <taxon>Chromadorea</taxon>
        <taxon>Rhabditida</taxon>
        <taxon>Tylenchina</taxon>
        <taxon>Panagrolaimomorpha</taxon>
        <taxon>Panagrolaimoidea</taxon>
        <taxon>Panagrolaimidae</taxon>
        <taxon>Panagrolaimus</taxon>
    </lineage>
</organism>
<keyword evidence="8" id="KW-1185">Reference proteome</keyword>
<sequence>MEEIGLNNMENELVFPSKHYMPKEITQQSEFLKKYPKYDGRNTVIAIIDSGVDPSLPGLQTTTTGLPKIIDCLDLTGAGDVDTSTIKKVDENGILIGLTERKLQIPKSWKNPSGDWHLGTKILYELYRKDIKDRINPSIIEDFKKKNKSVIAKELKELNDHEKKVGSKSKKILDKEDREEINTKLEYLKEAEKLEIQSPILDCIVWNDGEKWKAAIDTTYIGNLEDAKVMSSFCTDKEYGFISDKCLLTYCLNIHEDGNLLEICVPNGSHGSHVAHIAAGHFPDDPEKDGLAPGAQIISLGLGNAYTEQAFIRAFNKCIELKVDIINLSSDTPSNCVGSGKTEKLIKNVVEKYGIIFVAAAGNDGPGLSVAGFAGGRIHSSIFYVGAYLTAEMKEAMYSHFEADNSVVFPFSSRGPSVDGSLGVTFCAPGAALTGVSKHCLEGMQRKQGTSMSSPNAVGNIACLLSAMKDESIPISPFRIKLALQNSAMMPEDGSHHPFSLGAGIIQISSAFELIKSAAFLSIPPNITDIRINVGSKKLGIYLRDPSEIASPQAVIMDVKPLFMESGDNEARVDFGCSIMLKLASGSEKDFVKFPKYCRLPSSDFSVIVDPTKLEVGKVHYAEIVGINPQKQSLGPLFRIPITVIIPEEVTSENLYRYKKQLILEPAVPERIFIKSPFGCKYVGIKIKSLESQIAQNIRIQQIFLNQKIRCRLAKSYQRLLPKDLVFCHFISPENQTIEYCFTQEWSNQNVTNIKITIQFFGILVQPQIITDL</sequence>
<dbReference type="PROSITE" id="PS51892">
    <property type="entry name" value="SUBTILASE"/>
    <property type="match status" value="1"/>
</dbReference>
<dbReference type="Pfam" id="PF21223">
    <property type="entry name" value="TPPII_Ig-like-1"/>
    <property type="match status" value="1"/>
</dbReference>
<evidence type="ECO:0000259" key="6">
    <source>
        <dbReference type="Pfam" id="PF00082"/>
    </source>
</evidence>
<dbReference type="Proteomes" id="UP000887577">
    <property type="component" value="Unplaced"/>
</dbReference>
<proteinExistence type="inferred from homology"/>
<evidence type="ECO:0000256" key="4">
    <source>
        <dbReference type="ARBA" id="ARBA00022825"/>
    </source>
</evidence>
<dbReference type="GO" id="GO:0006508">
    <property type="term" value="P:proteolysis"/>
    <property type="evidence" value="ECO:0007669"/>
    <property type="project" value="UniProtKB-KW"/>
</dbReference>
<dbReference type="Gene3D" id="2.60.40.3170">
    <property type="match status" value="1"/>
</dbReference>
<dbReference type="InterPro" id="IPR050131">
    <property type="entry name" value="Peptidase_S8_subtilisin-like"/>
</dbReference>
<evidence type="ECO:0000256" key="2">
    <source>
        <dbReference type="ARBA" id="ARBA00022670"/>
    </source>
</evidence>
<evidence type="ECO:0000313" key="8">
    <source>
        <dbReference type="Proteomes" id="UP000887577"/>
    </source>
</evidence>
<evidence type="ECO:0000259" key="7">
    <source>
        <dbReference type="Pfam" id="PF21223"/>
    </source>
</evidence>
<dbReference type="InterPro" id="IPR046940">
    <property type="entry name" value="TPPII_Ig-like_sf"/>
</dbReference>
<dbReference type="InterPro" id="IPR000209">
    <property type="entry name" value="Peptidase_S8/S53_dom"/>
</dbReference>
<dbReference type="Pfam" id="PF00082">
    <property type="entry name" value="Peptidase_S8"/>
    <property type="match status" value="1"/>
</dbReference>
<dbReference type="InterPro" id="IPR023828">
    <property type="entry name" value="Peptidase_S8_Ser-AS"/>
</dbReference>
<keyword evidence="3 5" id="KW-0378">Hydrolase</keyword>
<dbReference type="PANTHER" id="PTHR43806:SF14">
    <property type="entry name" value="TRIPEPTIDYL-PEPTIDASE 2"/>
    <property type="match status" value="1"/>
</dbReference>
<name>A0A914YSY6_9BILA</name>
<feature type="active site" description="Charge relay system" evidence="5">
    <location>
        <position position="451"/>
    </location>
</feature>
<dbReference type="InterPro" id="IPR015500">
    <property type="entry name" value="Peptidase_S8_subtilisin-rel"/>
</dbReference>
<dbReference type="Gene3D" id="3.40.50.200">
    <property type="entry name" value="Peptidase S8/S53 domain"/>
    <property type="match status" value="2"/>
</dbReference>
<comment type="similarity">
    <text evidence="1 5">Belongs to the peptidase S8 family.</text>
</comment>
<dbReference type="AlphaFoldDB" id="A0A914YSY6"/>
<protein>
    <submittedName>
        <fullName evidence="9">Peptidase S8/S53 domain-containing protein</fullName>
    </submittedName>
</protein>
<feature type="active site" description="Charge relay system" evidence="5">
    <location>
        <position position="49"/>
    </location>
</feature>
<dbReference type="SUPFAM" id="SSF52743">
    <property type="entry name" value="Subtilisin-like"/>
    <property type="match status" value="1"/>
</dbReference>
<dbReference type="GO" id="GO:0004252">
    <property type="term" value="F:serine-type endopeptidase activity"/>
    <property type="evidence" value="ECO:0007669"/>
    <property type="project" value="UniProtKB-UniRule"/>
</dbReference>
<accession>A0A914YSY6</accession>